<evidence type="ECO:0008006" key="3">
    <source>
        <dbReference type="Google" id="ProtNLM"/>
    </source>
</evidence>
<dbReference type="Pfam" id="PF12239">
    <property type="entry name" value="DUF3605"/>
    <property type="match status" value="1"/>
</dbReference>
<organism evidence="1 2">
    <name type="scientific">Cryomyces antarcticus</name>
    <dbReference type="NCBI Taxonomy" id="329879"/>
    <lineage>
        <taxon>Eukaryota</taxon>
        <taxon>Fungi</taxon>
        <taxon>Dikarya</taxon>
        <taxon>Ascomycota</taxon>
        <taxon>Pezizomycotina</taxon>
        <taxon>Dothideomycetes</taxon>
        <taxon>Dothideomycetes incertae sedis</taxon>
        <taxon>Cryomyces</taxon>
    </lineage>
</organism>
<dbReference type="PANTHER" id="PTHR35020">
    <property type="entry name" value="N-ACETYLGLUCOSAMINE-INDUCED PROTEIN 1"/>
    <property type="match status" value="1"/>
</dbReference>
<name>A0ABR0M8U0_9PEZI</name>
<protein>
    <recommendedName>
        <fullName evidence="3">N-acetylglucosamine-induced protein 1</fullName>
    </recommendedName>
</protein>
<proteinExistence type="predicted"/>
<evidence type="ECO:0000313" key="2">
    <source>
        <dbReference type="Proteomes" id="UP001357485"/>
    </source>
</evidence>
<evidence type="ECO:0000313" key="1">
    <source>
        <dbReference type="EMBL" id="KAK5296643.1"/>
    </source>
</evidence>
<sequence>MSINGEVHRSSPLPYWLVNLPPSEWPAQCPDFLAEAGEKNRQILSTPDSRYHRQSWSTVQEIVAKDRIDLFQRVPSDLRRYLEYTAQLKKQYGSVMNFVVKERLKWDGMVPRGKPFEYADDTKILHNDWPYGVDGKIVHLVVWTKFEFEDDLTPESRRQIDNFVHENFCKRVKAEDVIWFKNWRWLRSIHTVEHFHVMVYDPDPGFVQEITNGDAPLAAKLGLLKKV</sequence>
<keyword evidence="2" id="KW-1185">Reference proteome</keyword>
<dbReference type="InterPro" id="IPR022036">
    <property type="entry name" value="DUF3605"/>
</dbReference>
<gene>
    <name evidence="1" type="ORF">LTR16_000428</name>
</gene>
<dbReference type="Proteomes" id="UP001357485">
    <property type="component" value="Unassembled WGS sequence"/>
</dbReference>
<dbReference type="PANTHER" id="PTHR35020:SF4">
    <property type="entry name" value="N-ACETYLGLUCOSAMINE-INDUCED PROTEIN 1"/>
    <property type="match status" value="1"/>
</dbReference>
<reference evidence="1 2" key="1">
    <citation type="submission" date="2023-08" db="EMBL/GenBank/DDBJ databases">
        <title>Black Yeasts Isolated from many extreme environments.</title>
        <authorList>
            <person name="Coleine C."/>
            <person name="Stajich J.E."/>
            <person name="Selbmann L."/>
        </authorList>
    </citation>
    <scope>NUCLEOTIDE SEQUENCE [LARGE SCALE GENOMIC DNA]</scope>
    <source>
        <strain evidence="1 2">CCFEE 536</strain>
    </source>
</reference>
<comment type="caution">
    <text evidence="1">The sequence shown here is derived from an EMBL/GenBank/DDBJ whole genome shotgun (WGS) entry which is preliminary data.</text>
</comment>
<dbReference type="EMBL" id="JAVRRA010000010">
    <property type="protein sequence ID" value="KAK5296643.1"/>
    <property type="molecule type" value="Genomic_DNA"/>
</dbReference>
<accession>A0ABR0M8U0</accession>